<organism evidence="2 3">
    <name type="scientific">Koribacter versatilis (strain Ellin345)</name>
    <dbReference type="NCBI Taxonomy" id="204669"/>
    <lineage>
        <taxon>Bacteria</taxon>
        <taxon>Pseudomonadati</taxon>
        <taxon>Acidobacteriota</taxon>
        <taxon>Terriglobia</taxon>
        <taxon>Terriglobales</taxon>
        <taxon>Candidatus Korobacteraceae</taxon>
        <taxon>Candidatus Korobacter</taxon>
    </lineage>
</organism>
<keyword evidence="3" id="KW-1185">Reference proteome</keyword>
<accession>Q1ILU6</accession>
<dbReference type="KEGG" id="aba:Acid345_3153"/>
<evidence type="ECO:0000313" key="3">
    <source>
        <dbReference type="Proteomes" id="UP000002432"/>
    </source>
</evidence>
<dbReference type="Proteomes" id="UP000002432">
    <property type="component" value="Chromosome"/>
</dbReference>
<dbReference type="RefSeq" id="WP_011523953.1">
    <property type="nucleotide sequence ID" value="NC_008009.1"/>
</dbReference>
<sequence length="145" mass="16506">MELLARRLWPSQYATVGVLYLDGEMECFILEDVVREVKGAAVETWKIQDQTAIPEGRYRVVIDHSSHFGCDMPHVLDVPGFEGIRIHWGNKAADTDGCLLVGDIRQTDWVGDSRKAYLRLFPKLQEAIARNEEIWLTVRVPLPGE</sequence>
<dbReference type="eggNOG" id="ENOG5032UDK">
    <property type="taxonomic scope" value="Bacteria"/>
</dbReference>
<dbReference type="HOGENOM" id="CLU_114144_1_0_0"/>
<name>Q1ILU6_KORVE</name>
<dbReference type="AlphaFoldDB" id="Q1ILU6"/>
<reference evidence="2 3" key="1">
    <citation type="journal article" date="2009" name="Appl. Environ. Microbiol.">
        <title>Three genomes from the phylum Acidobacteria provide insight into the lifestyles of these microorganisms in soils.</title>
        <authorList>
            <person name="Ward N.L."/>
            <person name="Challacombe J.F."/>
            <person name="Janssen P.H."/>
            <person name="Henrissat B."/>
            <person name="Coutinho P.M."/>
            <person name="Wu M."/>
            <person name="Xie G."/>
            <person name="Haft D.H."/>
            <person name="Sait M."/>
            <person name="Badger J."/>
            <person name="Barabote R.D."/>
            <person name="Bradley B."/>
            <person name="Brettin T.S."/>
            <person name="Brinkac L.M."/>
            <person name="Bruce D."/>
            <person name="Creasy T."/>
            <person name="Daugherty S.C."/>
            <person name="Davidsen T.M."/>
            <person name="DeBoy R.T."/>
            <person name="Detter J.C."/>
            <person name="Dodson R.J."/>
            <person name="Durkin A.S."/>
            <person name="Ganapathy A."/>
            <person name="Gwinn-Giglio M."/>
            <person name="Han C.S."/>
            <person name="Khouri H."/>
            <person name="Kiss H."/>
            <person name="Kothari S.P."/>
            <person name="Madupu R."/>
            <person name="Nelson K.E."/>
            <person name="Nelson W.C."/>
            <person name="Paulsen I."/>
            <person name="Penn K."/>
            <person name="Ren Q."/>
            <person name="Rosovitz M.J."/>
            <person name="Selengut J.D."/>
            <person name="Shrivastava S."/>
            <person name="Sullivan S.A."/>
            <person name="Tapia R."/>
            <person name="Thompson L.S."/>
            <person name="Watkins K.L."/>
            <person name="Yang Q."/>
            <person name="Yu C."/>
            <person name="Zafar N."/>
            <person name="Zhou L."/>
            <person name="Kuske C.R."/>
        </authorList>
    </citation>
    <scope>NUCLEOTIDE SEQUENCE [LARGE SCALE GENOMIC DNA]</scope>
    <source>
        <strain evidence="2 3">Ellin345</strain>
    </source>
</reference>
<dbReference type="Pfam" id="PF18925">
    <property type="entry name" value="DUF5675"/>
    <property type="match status" value="1"/>
</dbReference>
<dbReference type="STRING" id="204669.Acid345_3153"/>
<feature type="domain" description="DUF5675" evidence="1">
    <location>
        <begin position="6"/>
        <end position="125"/>
    </location>
</feature>
<dbReference type="EnsemblBacteria" id="ABF42154">
    <property type="protein sequence ID" value="ABF42154"/>
    <property type="gene ID" value="Acid345_3153"/>
</dbReference>
<proteinExistence type="predicted"/>
<gene>
    <name evidence="2" type="ordered locus">Acid345_3153</name>
</gene>
<protein>
    <recommendedName>
        <fullName evidence="1">DUF5675 domain-containing protein</fullName>
    </recommendedName>
</protein>
<evidence type="ECO:0000313" key="2">
    <source>
        <dbReference type="EMBL" id="ABF42154.1"/>
    </source>
</evidence>
<dbReference type="InterPro" id="IPR043732">
    <property type="entry name" value="DUF5675"/>
</dbReference>
<evidence type="ECO:0000259" key="1">
    <source>
        <dbReference type="Pfam" id="PF18925"/>
    </source>
</evidence>
<dbReference type="EMBL" id="CP000360">
    <property type="protein sequence ID" value="ABF42154.1"/>
    <property type="molecule type" value="Genomic_DNA"/>
</dbReference>